<comment type="caution">
    <text evidence="2">The sequence shown here is derived from an EMBL/GenBank/DDBJ whole genome shotgun (WGS) entry which is preliminary data.</text>
</comment>
<proteinExistence type="predicted"/>
<dbReference type="AlphaFoldDB" id="A0A6A2YVX9"/>
<feature type="compositionally biased region" description="Polar residues" evidence="1">
    <location>
        <begin position="65"/>
        <end position="98"/>
    </location>
</feature>
<reference evidence="2" key="1">
    <citation type="submission" date="2019-09" db="EMBL/GenBank/DDBJ databases">
        <title>Draft genome information of white flower Hibiscus syriacus.</title>
        <authorList>
            <person name="Kim Y.-M."/>
        </authorList>
    </citation>
    <scope>NUCLEOTIDE SEQUENCE [LARGE SCALE GENOMIC DNA]</scope>
    <source>
        <strain evidence="2">YM2019G1</strain>
    </source>
</reference>
<dbReference type="EMBL" id="VEPZ02001269">
    <property type="protein sequence ID" value="KAE8683460.1"/>
    <property type="molecule type" value="Genomic_DNA"/>
</dbReference>
<dbReference type="Proteomes" id="UP000436088">
    <property type="component" value="Unassembled WGS sequence"/>
</dbReference>
<gene>
    <name evidence="2" type="ORF">F3Y22_tig00111208pilonHSYRG00276</name>
</gene>
<evidence type="ECO:0000256" key="1">
    <source>
        <dbReference type="SAM" id="MobiDB-lite"/>
    </source>
</evidence>
<evidence type="ECO:0000313" key="2">
    <source>
        <dbReference type="EMBL" id="KAE8683460.1"/>
    </source>
</evidence>
<keyword evidence="3" id="KW-1185">Reference proteome</keyword>
<evidence type="ECO:0000313" key="3">
    <source>
        <dbReference type="Proteomes" id="UP000436088"/>
    </source>
</evidence>
<name>A0A6A2YVX9_HIBSY</name>
<protein>
    <submittedName>
        <fullName evidence="2">Uncharacterized protein</fullName>
    </submittedName>
</protein>
<accession>A0A6A2YVX9</accession>
<organism evidence="2 3">
    <name type="scientific">Hibiscus syriacus</name>
    <name type="common">Rose of Sharon</name>
    <dbReference type="NCBI Taxonomy" id="106335"/>
    <lineage>
        <taxon>Eukaryota</taxon>
        <taxon>Viridiplantae</taxon>
        <taxon>Streptophyta</taxon>
        <taxon>Embryophyta</taxon>
        <taxon>Tracheophyta</taxon>
        <taxon>Spermatophyta</taxon>
        <taxon>Magnoliopsida</taxon>
        <taxon>eudicotyledons</taxon>
        <taxon>Gunneridae</taxon>
        <taxon>Pentapetalae</taxon>
        <taxon>rosids</taxon>
        <taxon>malvids</taxon>
        <taxon>Malvales</taxon>
        <taxon>Malvaceae</taxon>
        <taxon>Malvoideae</taxon>
        <taxon>Hibiscus</taxon>
    </lineage>
</organism>
<sequence>MEASQELPECPVCLQPYDGACTIPSEQSDAPPVRFSSSTRRNVRRLSQKTSTSLDSSPPLKIPENPTTNRKMSPVSLSSPDLGPTSFTPTGKTTSSVMTPLRETNEKQKLGSVLDKNLGSFDKDGVFNFAMIGMVICDAVVSLHREGLIAGC</sequence>
<feature type="region of interest" description="Disordered" evidence="1">
    <location>
        <begin position="23"/>
        <end position="103"/>
    </location>
</feature>